<dbReference type="EMBL" id="BAAAQW010000009">
    <property type="protein sequence ID" value="GAA2202121.1"/>
    <property type="molecule type" value="Genomic_DNA"/>
</dbReference>
<dbReference type="Proteomes" id="UP001500432">
    <property type="component" value="Unassembled WGS sequence"/>
</dbReference>
<proteinExistence type="predicted"/>
<protein>
    <submittedName>
        <fullName evidence="1">Uncharacterized protein</fullName>
    </submittedName>
</protein>
<sequence length="400" mass="42462">MPKSRTRKPKNTRPKQAVAPNVVQRRARSVALLVDSVTPEYIAWATGGEPDMAAFAAQQLSVVKGFLTIIHANLTTPASFRIDPRSMETYLEPYIEDAATLAEAEGADEDEAIEDQRYVVGTLVDWLSFLEETGRWVGAAEELEDVAEQLDAQAERLGGIVDASPLAGLPEATDEESRAFATDSPFVRHARQLLEWLGEGREVDADGSPPAAALAEVAGPIGSEERALRVWQGMLAAELVELDDGSARPGEGAADLGGDDAMGHLEAQFLATEIVAAACADGAPGTLEGETGAVLATIFNAGLHQEPFPLEDVASLGTESGDDLDVEEELGPDAAERLKGLGEALLSEIRELEALGLLDTSEGMVAVPVAALDAVYDALMTEEELGLVDEDFEARELDET</sequence>
<gene>
    <name evidence="1" type="ORF">GCM10009849_29240</name>
</gene>
<dbReference type="RefSeq" id="WP_344300503.1">
    <property type="nucleotide sequence ID" value="NZ_BAAAQW010000009.1"/>
</dbReference>
<accession>A0ABN3BYV3</accession>
<evidence type="ECO:0000313" key="1">
    <source>
        <dbReference type="EMBL" id="GAA2202121.1"/>
    </source>
</evidence>
<reference evidence="1 2" key="1">
    <citation type="journal article" date="2019" name="Int. J. Syst. Evol. Microbiol.">
        <title>The Global Catalogue of Microorganisms (GCM) 10K type strain sequencing project: providing services to taxonomists for standard genome sequencing and annotation.</title>
        <authorList>
            <consortium name="The Broad Institute Genomics Platform"/>
            <consortium name="The Broad Institute Genome Sequencing Center for Infectious Disease"/>
            <person name="Wu L."/>
            <person name="Ma J."/>
        </authorList>
    </citation>
    <scope>NUCLEOTIDE SEQUENCE [LARGE SCALE GENOMIC DNA]</scope>
    <source>
        <strain evidence="1 2">JCM 16034</strain>
    </source>
</reference>
<keyword evidence="2" id="KW-1185">Reference proteome</keyword>
<name>A0ABN3BYV3_9MICC</name>
<organism evidence="1 2">
    <name type="scientific">Sinomonas flava</name>
    <dbReference type="NCBI Taxonomy" id="496857"/>
    <lineage>
        <taxon>Bacteria</taxon>
        <taxon>Bacillati</taxon>
        <taxon>Actinomycetota</taxon>
        <taxon>Actinomycetes</taxon>
        <taxon>Micrococcales</taxon>
        <taxon>Micrococcaceae</taxon>
        <taxon>Sinomonas</taxon>
    </lineage>
</organism>
<evidence type="ECO:0000313" key="2">
    <source>
        <dbReference type="Proteomes" id="UP001500432"/>
    </source>
</evidence>
<comment type="caution">
    <text evidence="1">The sequence shown here is derived from an EMBL/GenBank/DDBJ whole genome shotgun (WGS) entry which is preliminary data.</text>
</comment>